<gene>
    <name evidence="2" type="ORF">M378DRAFT_878268</name>
</gene>
<feature type="region of interest" description="Disordered" evidence="1">
    <location>
        <begin position="66"/>
        <end position="86"/>
    </location>
</feature>
<name>A0A0C2XHF5_AMAMK</name>
<feature type="compositionally biased region" description="Basic and acidic residues" evidence="1">
    <location>
        <begin position="72"/>
        <end position="86"/>
    </location>
</feature>
<dbReference type="HOGENOM" id="CLU_2497420_0_0_1"/>
<proteinExistence type="predicted"/>
<organism evidence="2 3">
    <name type="scientific">Amanita muscaria (strain Koide BX008)</name>
    <dbReference type="NCBI Taxonomy" id="946122"/>
    <lineage>
        <taxon>Eukaryota</taxon>
        <taxon>Fungi</taxon>
        <taxon>Dikarya</taxon>
        <taxon>Basidiomycota</taxon>
        <taxon>Agaricomycotina</taxon>
        <taxon>Agaricomycetes</taxon>
        <taxon>Agaricomycetidae</taxon>
        <taxon>Agaricales</taxon>
        <taxon>Pluteineae</taxon>
        <taxon>Amanitaceae</taxon>
        <taxon>Amanita</taxon>
    </lineage>
</organism>
<reference evidence="2 3" key="1">
    <citation type="submission" date="2014-04" db="EMBL/GenBank/DDBJ databases">
        <title>Evolutionary Origins and Diversification of the Mycorrhizal Mutualists.</title>
        <authorList>
            <consortium name="DOE Joint Genome Institute"/>
            <consortium name="Mycorrhizal Genomics Consortium"/>
            <person name="Kohler A."/>
            <person name="Kuo A."/>
            <person name="Nagy L.G."/>
            <person name="Floudas D."/>
            <person name="Copeland A."/>
            <person name="Barry K.W."/>
            <person name="Cichocki N."/>
            <person name="Veneault-Fourrey C."/>
            <person name="LaButti K."/>
            <person name="Lindquist E.A."/>
            <person name="Lipzen A."/>
            <person name="Lundell T."/>
            <person name="Morin E."/>
            <person name="Murat C."/>
            <person name="Riley R."/>
            <person name="Ohm R."/>
            <person name="Sun H."/>
            <person name="Tunlid A."/>
            <person name="Henrissat B."/>
            <person name="Grigoriev I.V."/>
            <person name="Hibbett D.S."/>
            <person name="Martin F."/>
        </authorList>
    </citation>
    <scope>NUCLEOTIDE SEQUENCE [LARGE SCALE GENOMIC DNA]</scope>
    <source>
        <strain evidence="2 3">Koide BX008</strain>
    </source>
</reference>
<keyword evidence="3" id="KW-1185">Reference proteome</keyword>
<evidence type="ECO:0000256" key="1">
    <source>
        <dbReference type="SAM" id="MobiDB-lite"/>
    </source>
</evidence>
<dbReference type="InParanoid" id="A0A0C2XHF5"/>
<protein>
    <submittedName>
        <fullName evidence="2">Uncharacterized protein</fullName>
    </submittedName>
</protein>
<evidence type="ECO:0000313" key="2">
    <source>
        <dbReference type="EMBL" id="KIL68378.1"/>
    </source>
</evidence>
<sequence>MCIPEAPAEASVFAVKSSCRWEDLSLMAHYSSFLIPTASIIYFEIETCATGTEIIGTECLPCIDSSSPQRRYRSDDLPKRVSRELA</sequence>
<evidence type="ECO:0000313" key="3">
    <source>
        <dbReference type="Proteomes" id="UP000054549"/>
    </source>
</evidence>
<dbReference type="Proteomes" id="UP000054549">
    <property type="component" value="Unassembled WGS sequence"/>
</dbReference>
<accession>A0A0C2XHF5</accession>
<dbReference type="AlphaFoldDB" id="A0A0C2XHF5"/>
<dbReference type="EMBL" id="KN818228">
    <property type="protein sequence ID" value="KIL68378.1"/>
    <property type="molecule type" value="Genomic_DNA"/>
</dbReference>